<keyword evidence="1" id="KW-0732">Signal</keyword>
<keyword evidence="3" id="KW-1185">Reference proteome</keyword>
<evidence type="ECO:0000313" key="2">
    <source>
        <dbReference type="EMBL" id="QEE28537.1"/>
    </source>
</evidence>
<dbReference type="RefSeq" id="WP_147647727.1">
    <property type="nucleotide sequence ID" value="NZ_CP042806.1"/>
</dbReference>
<evidence type="ECO:0000256" key="1">
    <source>
        <dbReference type="SAM" id="SignalP"/>
    </source>
</evidence>
<organism evidence="2 3">
    <name type="scientific">Terriglobus albidus</name>
    <dbReference type="NCBI Taxonomy" id="1592106"/>
    <lineage>
        <taxon>Bacteria</taxon>
        <taxon>Pseudomonadati</taxon>
        <taxon>Acidobacteriota</taxon>
        <taxon>Terriglobia</taxon>
        <taxon>Terriglobales</taxon>
        <taxon>Acidobacteriaceae</taxon>
        <taxon>Terriglobus</taxon>
    </lineage>
</organism>
<dbReference type="EMBL" id="CP042806">
    <property type="protein sequence ID" value="QEE28537.1"/>
    <property type="molecule type" value="Genomic_DNA"/>
</dbReference>
<reference evidence="2 3" key="1">
    <citation type="submission" date="2019-08" db="EMBL/GenBank/DDBJ databases">
        <title>Complete genome sequence of Terriglobus albidus strain ORNL.</title>
        <authorList>
            <person name="Podar M."/>
        </authorList>
    </citation>
    <scope>NUCLEOTIDE SEQUENCE [LARGE SCALE GENOMIC DNA]</scope>
    <source>
        <strain evidence="2 3">ORNL</strain>
    </source>
</reference>
<evidence type="ECO:0000313" key="3">
    <source>
        <dbReference type="Proteomes" id="UP000321820"/>
    </source>
</evidence>
<dbReference type="AlphaFoldDB" id="A0A5B9EE19"/>
<feature type="chain" id="PRO_5022936139" evidence="1">
    <location>
        <begin position="16"/>
        <end position="307"/>
    </location>
</feature>
<dbReference type="Proteomes" id="UP000321820">
    <property type="component" value="Chromosome"/>
</dbReference>
<accession>A0A5B9EE19</accession>
<name>A0A5B9EE19_9BACT</name>
<sequence length="307" mass="33679">MKLLSLLLLTSVAMAQTSPETVGDALAANGVPMGLITPAEQTAGMRNGHVISNDHEVVVAWYAEDGEFLKPPLFLTRYDRHTRQMERAELTGSSALGAKGFREPIALKELPDLCLGSLNSIERVGSVLLIGTHINPSAACTIVLGPRLNLRHSIYGWVLGRDEDDLILEESMRHFAPIHPGTLDVFHISTGAMQRIYPRKVDAARKTYQEALRKVMPPEAGCGEDNQICSVDELDSDISAVKVLGRNRFRFSVTLSPAGMGERAEQEMPQQTNGYVATRVAGVWHLRAEGDREQPMTVKTAPSSLRR</sequence>
<proteinExistence type="predicted"/>
<dbReference type="KEGG" id="talb:FTW19_11340"/>
<dbReference type="OrthoDB" id="126511at2"/>
<protein>
    <submittedName>
        <fullName evidence="2">Uncharacterized protein</fullName>
    </submittedName>
</protein>
<feature type="signal peptide" evidence="1">
    <location>
        <begin position="1"/>
        <end position="15"/>
    </location>
</feature>
<gene>
    <name evidence="2" type="ORF">FTW19_11340</name>
</gene>